<dbReference type="EMBL" id="GBRH01248327">
    <property type="protein sequence ID" value="JAD49568.1"/>
    <property type="molecule type" value="Transcribed_RNA"/>
</dbReference>
<dbReference type="AlphaFoldDB" id="A0A0A9AI92"/>
<name>A0A0A9AI92_ARUDO</name>
<accession>A0A0A9AI92</accession>
<proteinExistence type="predicted"/>
<sequence>MCDIVCCFVNFPDLEHLLCIVGGEFSKGGSEAPICRSVDEVSMLECSHHGLVGTEVGDVAVVEYLGNFGC</sequence>
<reference evidence="1" key="1">
    <citation type="submission" date="2014-09" db="EMBL/GenBank/DDBJ databases">
        <authorList>
            <person name="Magalhaes I.L.F."/>
            <person name="Oliveira U."/>
            <person name="Santos F.R."/>
            <person name="Vidigal T.H.D.A."/>
            <person name="Brescovit A.D."/>
            <person name="Santos A.J."/>
        </authorList>
    </citation>
    <scope>NUCLEOTIDE SEQUENCE</scope>
    <source>
        <tissue evidence="1">Shoot tissue taken approximately 20 cm above the soil surface</tissue>
    </source>
</reference>
<organism evidence="1">
    <name type="scientific">Arundo donax</name>
    <name type="common">Giant reed</name>
    <name type="synonym">Donax arundinaceus</name>
    <dbReference type="NCBI Taxonomy" id="35708"/>
    <lineage>
        <taxon>Eukaryota</taxon>
        <taxon>Viridiplantae</taxon>
        <taxon>Streptophyta</taxon>
        <taxon>Embryophyta</taxon>
        <taxon>Tracheophyta</taxon>
        <taxon>Spermatophyta</taxon>
        <taxon>Magnoliopsida</taxon>
        <taxon>Liliopsida</taxon>
        <taxon>Poales</taxon>
        <taxon>Poaceae</taxon>
        <taxon>PACMAD clade</taxon>
        <taxon>Arundinoideae</taxon>
        <taxon>Arundineae</taxon>
        <taxon>Arundo</taxon>
    </lineage>
</organism>
<evidence type="ECO:0000313" key="1">
    <source>
        <dbReference type="EMBL" id="JAD49568.1"/>
    </source>
</evidence>
<reference evidence="1" key="2">
    <citation type="journal article" date="2015" name="Data Brief">
        <title>Shoot transcriptome of the giant reed, Arundo donax.</title>
        <authorList>
            <person name="Barrero R.A."/>
            <person name="Guerrero F.D."/>
            <person name="Moolhuijzen P."/>
            <person name="Goolsby J.A."/>
            <person name="Tidwell J."/>
            <person name="Bellgard S.E."/>
            <person name="Bellgard M.I."/>
        </authorList>
    </citation>
    <scope>NUCLEOTIDE SEQUENCE</scope>
    <source>
        <tissue evidence="1">Shoot tissue taken approximately 20 cm above the soil surface</tissue>
    </source>
</reference>
<protein>
    <submittedName>
        <fullName evidence="1">Uncharacterized protein</fullName>
    </submittedName>
</protein>